<name>A0A0B7AEB3_9EUPU</name>
<protein>
    <submittedName>
        <fullName evidence="1">Uncharacterized protein</fullName>
    </submittedName>
</protein>
<feature type="non-terminal residue" evidence="1">
    <location>
        <position position="1"/>
    </location>
</feature>
<organism evidence="1">
    <name type="scientific">Arion vulgaris</name>
    <dbReference type="NCBI Taxonomy" id="1028688"/>
    <lineage>
        <taxon>Eukaryota</taxon>
        <taxon>Metazoa</taxon>
        <taxon>Spiralia</taxon>
        <taxon>Lophotrochozoa</taxon>
        <taxon>Mollusca</taxon>
        <taxon>Gastropoda</taxon>
        <taxon>Heterobranchia</taxon>
        <taxon>Euthyneura</taxon>
        <taxon>Panpulmonata</taxon>
        <taxon>Eupulmonata</taxon>
        <taxon>Stylommatophora</taxon>
        <taxon>Helicina</taxon>
        <taxon>Arionoidea</taxon>
        <taxon>Arionidae</taxon>
        <taxon>Arion</taxon>
    </lineage>
</organism>
<evidence type="ECO:0000313" key="1">
    <source>
        <dbReference type="EMBL" id="CEK79123.1"/>
    </source>
</evidence>
<proteinExistence type="predicted"/>
<dbReference type="EMBL" id="HACG01032258">
    <property type="protein sequence ID" value="CEK79123.1"/>
    <property type="molecule type" value="Transcribed_RNA"/>
</dbReference>
<reference evidence="1" key="1">
    <citation type="submission" date="2014-12" db="EMBL/GenBank/DDBJ databases">
        <title>Insight into the proteome of Arion vulgaris.</title>
        <authorList>
            <person name="Aradska J."/>
            <person name="Bulat T."/>
            <person name="Smidak R."/>
            <person name="Sarate P."/>
            <person name="Gangsoo J."/>
            <person name="Sialana F."/>
            <person name="Bilban M."/>
            <person name="Lubec G."/>
        </authorList>
    </citation>
    <scope>NUCLEOTIDE SEQUENCE</scope>
    <source>
        <tissue evidence="1">Skin</tissue>
    </source>
</reference>
<sequence length="66" mass="7443">HPVKITRWLQKPQQGKFIACHTRNDPARKDSWQENGEIVERSGIDRLGQADLEGLVADHSLPRGEG</sequence>
<gene>
    <name evidence="1" type="primary">ORF113719</name>
</gene>
<dbReference type="AlphaFoldDB" id="A0A0B7AEB3"/>
<accession>A0A0B7AEB3</accession>